<evidence type="ECO:0000256" key="2">
    <source>
        <dbReference type="SAM" id="MobiDB-lite"/>
    </source>
</evidence>
<dbReference type="Gene3D" id="1.10.1470.10">
    <property type="entry name" value="YjbJ"/>
    <property type="match status" value="1"/>
</dbReference>
<evidence type="ECO:0000256" key="1">
    <source>
        <dbReference type="ARBA" id="ARBA00009129"/>
    </source>
</evidence>
<dbReference type="InterPro" id="IPR036629">
    <property type="entry name" value="YjbJ_sf"/>
</dbReference>
<evidence type="ECO:0000259" key="3">
    <source>
        <dbReference type="Pfam" id="PF05532"/>
    </source>
</evidence>
<name>A0A139WZM9_9CYAN</name>
<evidence type="ECO:0000313" key="4">
    <source>
        <dbReference type="EMBL" id="KYC37915.1"/>
    </source>
</evidence>
<dbReference type="OrthoDB" id="465089at2"/>
<dbReference type="InterPro" id="IPR008462">
    <property type="entry name" value="CsbD"/>
</dbReference>
<dbReference type="STRING" id="128403.WA1_05305"/>
<keyword evidence="5" id="KW-1185">Reference proteome</keyword>
<accession>A0A139WZM9</accession>
<dbReference type="AlphaFoldDB" id="A0A139WZM9"/>
<dbReference type="Pfam" id="PF05532">
    <property type="entry name" value="CsbD"/>
    <property type="match status" value="1"/>
</dbReference>
<evidence type="ECO:0000313" key="5">
    <source>
        <dbReference type="Proteomes" id="UP000076925"/>
    </source>
</evidence>
<comment type="caution">
    <text evidence="4">The sequence shown here is derived from an EMBL/GenBank/DDBJ whole genome shotgun (WGS) entry which is preliminary data.</text>
</comment>
<dbReference type="RefSeq" id="WP_017743088.1">
    <property type="nucleotide sequence ID" value="NZ_KQ976354.1"/>
</dbReference>
<organism evidence="4 5">
    <name type="scientific">Scytonema hofmannii PCC 7110</name>
    <dbReference type="NCBI Taxonomy" id="128403"/>
    <lineage>
        <taxon>Bacteria</taxon>
        <taxon>Bacillati</taxon>
        <taxon>Cyanobacteriota</taxon>
        <taxon>Cyanophyceae</taxon>
        <taxon>Nostocales</taxon>
        <taxon>Scytonemataceae</taxon>
        <taxon>Scytonema</taxon>
    </lineage>
</organism>
<feature type="domain" description="CsbD-like" evidence="3">
    <location>
        <begin position="5"/>
        <end position="57"/>
    </location>
</feature>
<feature type="region of interest" description="Disordered" evidence="2">
    <location>
        <begin position="25"/>
        <end position="60"/>
    </location>
</feature>
<protein>
    <recommendedName>
        <fullName evidence="3">CsbD-like domain-containing protein</fullName>
    </recommendedName>
</protein>
<dbReference type="Proteomes" id="UP000076925">
    <property type="component" value="Unassembled WGS sequence"/>
</dbReference>
<dbReference type="EMBL" id="ANNX02000045">
    <property type="protein sequence ID" value="KYC37915.1"/>
    <property type="molecule type" value="Genomic_DNA"/>
</dbReference>
<proteinExistence type="inferred from homology"/>
<gene>
    <name evidence="4" type="ORF">WA1_05305</name>
</gene>
<comment type="similarity">
    <text evidence="1">Belongs to the UPF0337 (CsbD) family.</text>
</comment>
<dbReference type="SUPFAM" id="SSF69047">
    <property type="entry name" value="Hypothetical protein YjbJ"/>
    <property type="match status" value="1"/>
</dbReference>
<feature type="compositionally biased region" description="Basic and acidic residues" evidence="2">
    <location>
        <begin position="31"/>
        <end position="60"/>
    </location>
</feature>
<reference evidence="4 5" key="1">
    <citation type="journal article" date="2013" name="Genome Biol. Evol.">
        <title>Genomes of Stigonematalean cyanobacteria (subsection V) and the evolution of oxygenic photosynthesis from prokaryotes to plastids.</title>
        <authorList>
            <person name="Dagan T."/>
            <person name="Roettger M."/>
            <person name="Stucken K."/>
            <person name="Landan G."/>
            <person name="Koch R."/>
            <person name="Major P."/>
            <person name="Gould S.B."/>
            <person name="Goremykin V.V."/>
            <person name="Rippka R."/>
            <person name="Tandeau de Marsac N."/>
            <person name="Gugger M."/>
            <person name="Lockhart P.J."/>
            <person name="Allen J.F."/>
            <person name="Brune I."/>
            <person name="Maus I."/>
            <person name="Puhler A."/>
            <person name="Martin W.F."/>
        </authorList>
    </citation>
    <scope>NUCLEOTIDE SEQUENCE [LARGE SCALE GENOMIC DNA]</scope>
    <source>
        <strain evidence="4 5">PCC 7110</strain>
    </source>
</reference>
<sequence length="60" mass="6571">MSIENRIEATAKNIEGKIQEVVGEITGNPNDKAEGKAKQAEARVRHGVENLKDEVKKAID</sequence>